<feature type="region of interest" description="Disordered" evidence="1">
    <location>
        <begin position="1"/>
        <end position="166"/>
    </location>
</feature>
<proteinExistence type="predicted"/>
<reference evidence="2 3" key="1">
    <citation type="journal article" date="2012" name="Genome Biol.">
        <title>Genome and low-iron response of an oceanic diatom adapted to chronic iron limitation.</title>
        <authorList>
            <person name="Lommer M."/>
            <person name="Specht M."/>
            <person name="Roy A.S."/>
            <person name="Kraemer L."/>
            <person name="Andreson R."/>
            <person name="Gutowska M.A."/>
            <person name="Wolf J."/>
            <person name="Bergner S.V."/>
            <person name="Schilhabel M.B."/>
            <person name="Klostermeier U.C."/>
            <person name="Beiko R.G."/>
            <person name="Rosenstiel P."/>
            <person name="Hippler M."/>
            <person name="Laroche J."/>
        </authorList>
    </citation>
    <scope>NUCLEOTIDE SEQUENCE [LARGE SCALE GENOMIC DNA]</scope>
    <source>
        <strain evidence="2 3">CCMP1005</strain>
    </source>
</reference>
<dbReference type="EMBL" id="AGNL01019724">
    <property type="protein sequence ID" value="EJK61625.1"/>
    <property type="molecule type" value="Genomic_DNA"/>
</dbReference>
<organism evidence="2 3">
    <name type="scientific">Thalassiosira oceanica</name>
    <name type="common">Marine diatom</name>
    <dbReference type="NCBI Taxonomy" id="159749"/>
    <lineage>
        <taxon>Eukaryota</taxon>
        <taxon>Sar</taxon>
        <taxon>Stramenopiles</taxon>
        <taxon>Ochrophyta</taxon>
        <taxon>Bacillariophyta</taxon>
        <taxon>Coscinodiscophyceae</taxon>
        <taxon>Thalassiosirophycidae</taxon>
        <taxon>Thalassiosirales</taxon>
        <taxon>Thalassiosiraceae</taxon>
        <taxon>Thalassiosira</taxon>
    </lineage>
</organism>
<name>K0S8J3_THAOC</name>
<dbReference type="Proteomes" id="UP000266841">
    <property type="component" value="Unassembled WGS sequence"/>
</dbReference>
<feature type="compositionally biased region" description="Basic residues" evidence="1">
    <location>
        <begin position="1"/>
        <end position="10"/>
    </location>
</feature>
<feature type="non-terminal residue" evidence="2">
    <location>
        <position position="1"/>
    </location>
</feature>
<comment type="caution">
    <text evidence="2">The sequence shown here is derived from an EMBL/GenBank/DDBJ whole genome shotgun (WGS) entry which is preliminary data.</text>
</comment>
<evidence type="ECO:0000313" key="2">
    <source>
        <dbReference type="EMBL" id="EJK61625.1"/>
    </source>
</evidence>
<feature type="compositionally biased region" description="Basic and acidic residues" evidence="1">
    <location>
        <begin position="11"/>
        <end position="24"/>
    </location>
</feature>
<sequence>GTRQARRLRHSLREAGRPGRDPARRHGHEPHRRRDDEVHEPRAPQGGDVHEAVRRLGGGTGAARAQEGGQPVRGRGVADRARADPRRVPDGRLRARRGRRGAEGDPRRVPSAVPREADTGPHPARVALVREASDRRRKVRDRPIGRGMVEVSHSPSPFQGPDRGSRRLFVAPQGYLRVQCQGPGEVPARRRD</sequence>
<evidence type="ECO:0000313" key="3">
    <source>
        <dbReference type="Proteomes" id="UP000266841"/>
    </source>
</evidence>
<dbReference type="AlphaFoldDB" id="K0S8J3"/>
<gene>
    <name evidence="2" type="ORF">THAOC_17853</name>
</gene>
<accession>K0S8J3</accession>
<protein>
    <submittedName>
        <fullName evidence="2">Uncharacterized protein</fullName>
    </submittedName>
</protein>
<evidence type="ECO:0000256" key="1">
    <source>
        <dbReference type="SAM" id="MobiDB-lite"/>
    </source>
</evidence>
<feature type="compositionally biased region" description="Basic and acidic residues" evidence="1">
    <location>
        <begin position="32"/>
        <end position="54"/>
    </location>
</feature>
<feature type="compositionally biased region" description="Basic and acidic residues" evidence="1">
    <location>
        <begin position="76"/>
        <end position="93"/>
    </location>
</feature>
<keyword evidence="3" id="KW-1185">Reference proteome</keyword>